<keyword evidence="3" id="KW-0378">Hydrolase</keyword>
<sequence length="363" mass="41089">MMLKRGVLLMLALLLMLLPLTVQKADARQSPSSLMESFRQASETYKVPLPLLMAIGYAETRWNHHDGQPSQLNGYGIMHLVDNPRHHTLQQAAQLTRFSEERLKQDSHANIMGAAAVLAHIAKEQGEGRLPDRLGKWYPVAAEYAGYQSQMITRLHVDEVFRLIREGVSKQAEGERLELKATRVLPDRGIYEHVQLSNTLPAYDYPNARWIPADSSNYNAANREGDGNDIDKVVIHTTQGSYAGAISWFQNPSSNVSAHYVIRSSDGEITQMVQDSDIAWHAGNWDYNVHSIGIEHEGYVEEPGWYTDSMYRSSAALTRWLCDQYEIPRDRSHIIGHSEVPGATHTDPGSQWDWNYYMSLVNQ</sequence>
<dbReference type="OrthoDB" id="66275at2"/>
<evidence type="ECO:0000256" key="2">
    <source>
        <dbReference type="ARBA" id="ARBA00011901"/>
    </source>
</evidence>
<keyword evidence="4" id="KW-0961">Cell wall biogenesis/degradation</keyword>
<evidence type="ECO:0000256" key="1">
    <source>
        <dbReference type="ARBA" id="ARBA00001561"/>
    </source>
</evidence>
<dbReference type="GO" id="GO:0009254">
    <property type="term" value="P:peptidoglycan turnover"/>
    <property type="evidence" value="ECO:0007669"/>
    <property type="project" value="TreeGrafter"/>
</dbReference>
<evidence type="ECO:0000256" key="5">
    <source>
        <dbReference type="SAM" id="SignalP"/>
    </source>
</evidence>
<dbReference type="InterPro" id="IPR036505">
    <property type="entry name" value="Amidase/PGRP_sf"/>
</dbReference>
<dbReference type="RefSeq" id="WP_091565646.1">
    <property type="nucleotide sequence ID" value="NZ_FMZA01000001.1"/>
</dbReference>
<dbReference type="Pfam" id="PF01464">
    <property type="entry name" value="SLT"/>
    <property type="match status" value="1"/>
</dbReference>
<dbReference type="SMART" id="SM00644">
    <property type="entry name" value="Ami_2"/>
    <property type="match status" value="1"/>
</dbReference>
<evidence type="ECO:0000313" key="8">
    <source>
        <dbReference type="Proteomes" id="UP000199387"/>
    </source>
</evidence>
<dbReference type="InterPro" id="IPR023346">
    <property type="entry name" value="Lysozyme-like_dom_sf"/>
</dbReference>
<dbReference type="InterPro" id="IPR008258">
    <property type="entry name" value="Transglycosylase_SLT_dom_1"/>
</dbReference>
<name>A0A1G6HSW4_9BACL</name>
<gene>
    <name evidence="7" type="ORF">SAMN04488112_101219</name>
</gene>
<dbReference type="GO" id="GO:0009253">
    <property type="term" value="P:peptidoglycan catabolic process"/>
    <property type="evidence" value="ECO:0007669"/>
    <property type="project" value="InterPro"/>
</dbReference>
<evidence type="ECO:0000256" key="3">
    <source>
        <dbReference type="ARBA" id="ARBA00022801"/>
    </source>
</evidence>
<dbReference type="GO" id="GO:0008745">
    <property type="term" value="F:N-acetylmuramoyl-L-alanine amidase activity"/>
    <property type="evidence" value="ECO:0007669"/>
    <property type="project" value="UniProtKB-EC"/>
</dbReference>
<dbReference type="Pfam" id="PF01510">
    <property type="entry name" value="Amidase_2"/>
    <property type="match status" value="1"/>
</dbReference>
<dbReference type="GO" id="GO:0071555">
    <property type="term" value="P:cell wall organization"/>
    <property type="evidence" value="ECO:0007669"/>
    <property type="project" value="UniProtKB-KW"/>
</dbReference>
<feature type="signal peptide" evidence="5">
    <location>
        <begin position="1"/>
        <end position="24"/>
    </location>
</feature>
<dbReference type="PANTHER" id="PTHR30417">
    <property type="entry name" value="N-ACETYLMURAMOYL-L-ALANINE AMIDASE AMID"/>
    <property type="match status" value="1"/>
</dbReference>
<comment type="catalytic activity">
    <reaction evidence="1">
        <text>Hydrolyzes the link between N-acetylmuramoyl residues and L-amino acid residues in certain cell-wall glycopeptides.</text>
        <dbReference type="EC" id="3.5.1.28"/>
    </reaction>
</comment>
<dbReference type="CDD" id="cd06583">
    <property type="entry name" value="PGRP"/>
    <property type="match status" value="1"/>
</dbReference>
<evidence type="ECO:0000259" key="6">
    <source>
        <dbReference type="SMART" id="SM00644"/>
    </source>
</evidence>
<dbReference type="InterPro" id="IPR051206">
    <property type="entry name" value="NAMLAA_amidase_2"/>
</dbReference>
<evidence type="ECO:0000313" key="7">
    <source>
        <dbReference type="EMBL" id="SDB97243.1"/>
    </source>
</evidence>
<keyword evidence="8" id="KW-1185">Reference proteome</keyword>
<proteinExistence type="predicted"/>
<dbReference type="Gene3D" id="1.10.530.10">
    <property type="match status" value="1"/>
</dbReference>
<dbReference type="Proteomes" id="UP000199387">
    <property type="component" value="Unassembled WGS sequence"/>
</dbReference>
<dbReference type="FunFam" id="3.40.80.10:FF:000006">
    <property type="entry name" value="N-acetylmuramoyl-L-alanine amidase"/>
    <property type="match status" value="1"/>
</dbReference>
<dbReference type="InterPro" id="IPR002502">
    <property type="entry name" value="Amidase_domain"/>
</dbReference>
<keyword evidence="5" id="KW-0732">Signal</keyword>
<feature type="chain" id="PRO_5039575561" description="N-acetylmuramoyl-L-alanine amidase" evidence="5">
    <location>
        <begin position="25"/>
        <end position="363"/>
    </location>
</feature>
<dbReference type="EC" id="3.5.1.28" evidence="2"/>
<dbReference type="AlphaFoldDB" id="A0A1G6HSW4"/>
<reference evidence="7 8" key="1">
    <citation type="submission" date="2016-10" db="EMBL/GenBank/DDBJ databases">
        <authorList>
            <person name="de Groot N.N."/>
        </authorList>
    </citation>
    <scope>NUCLEOTIDE SEQUENCE [LARGE SCALE GENOMIC DNA]</scope>
    <source>
        <strain evidence="7 8">DSM 45514</strain>
    </source>
</reference>
<dbReference type="SUPFAM" id="SSF53955">
    <property type="entry name" value="Lysozyme-like"/>
    <property type="match status" value="1"/>
</dbReference>
<dbReference type="SUPFAM" id="SSF55846">
    <property type="entry name" value="N-acetylmuramoyl-L-alanine amidase-like"/>
    <property type="match status" value="1"/>
</dbReference>
<protein>
    <recommendedName>
        <fullName evidence="2">N-acetylmuramoyl-L-alanine amidase</fullName>
        <ecNumber evidence="2">3.5.1.28</ecNumber>
    </recommendedName>
</protein>
<organism evidence="7 8">
    <name type="scientific">Melghirimyces thermohalophilus</name>
    <dbReference type="NCBI Taxonomy" id="1236220"/>
    <lineage>
        <taxon>Bacteria</taxon>
        <taxon>Bacillati</taxon>
        <taxon>Bacillota</taxon>
        <taxon>Bacilli</taxon>
        <taxon>Bacillales</taxon>
        <taxon>Thermoactinomycetaceae</taxon>
        <taxon>Melghirimyces</taxon>
    </lineage>
</organism>
<accession>A0A1G6HSW4</accession>
<dbReference type="Gene3D" id="3.40.80.10">
    <property type="entry name" value="Peptidoglycan recognition protein-like"/>
    <property type="match status" value="1"/>
</dbReference>
<feature type="domain" description="N-acetylmuramoyl-L-alanine amidase" evidence="6">
    <location>
        <begin position="218"/>
        <end position="349"/>
    </location>
</feature>
<dbReference type="PANTHER" id="PTHR30417:SF1">
    <property type="entry name" value="N-ACETYLMURAMOYL-L-ALANINE AMIDASE AMID"/>
    <property type="match status" value="1"/>
</dbReference>
<dbReference type="STRING" id="1236220.SAMN04488112_101219"/>
<evidence type="ECO:0000256" key="4">
    <source>
        <dbReference type="ARBA" id="ARBA00023316"/>
    </source>
</evidence>
<dbReference type="EMBL" id="FMZA01000001">
    <property type="protein sequence ID" value="SDB97243.1"/>
    <property type="molecule type" value="Genomic_DNA"/>
</dbReference>